<dbReference type="Proteomes" id="UP000828941">
    <property type="component" value="Chromosome 6"/>
</dbReference>
<organism evidence="1 2">
    <name type="scientific">Bauhinia variegata</name>
    <name type="common">Purple orchid tree</name>
    <name type="synonym">Phanera variegata</name>
    <dbReference type="NCBI Taxonomy" id="167791"/>
    <lineage>
        <taxon>Eukaryota</taxon>
        <taxon>Viridiplantae</taxon>
        <taxon>Streptophyta</taxon>
        <taxon>Embryophyta</taxon>
        <taxon>Tracheophyta</taxon>
        <taxon>Spermatophyta</taxon>
        <taxon>Magnoliopsida</taxon>
        <taxon>eudicotyledons</taxon>
        <taxon>Gunneridae</taxon>
        <taxon>Pentapetalae</taxon>
        <taxon>rosids</taxon>
        <taxon>fabids</taxon>
        <taxon>Fabales</taxon>
        <taxon>Fabaceae</taxon>
        <taxon>Cercidoideae</taxon>
        <taxon>Cercideae</taxon>
        <taxon>Bauhiniinae</taxon>
        <taxon>Bauhinia</taxon>
    </lineage>
</organism>
<name>A0ACB9NN12_BAUVA</name>
<evidence type="ECO:0000313" key="1">
    <source>
        <dbReference type="EMBL" id="KAI4337114.1"/>
    </source>
</evidence>
<protein>
    <submittedName>
        <fullName evidence="1">Uncharacterized protein</fullName>
    </submittedName>
</protein>
<keyword evidence="2" id="KW-1185">Reference proteome</keyword>
<dbReference type="EMBL" id="CM039431">
    <property type="protein sequence ID" value="KAI4337114.1"/>
    <property type="molecule type" value="Genomic_DNA"/>
</dbReference>
<accession>A0ACB9NN12</accession>
<sequence length="188" mass="20205">MELKDGYEEMVRTNILVGTKARIRRADPKTRATTHVRQATATDEETETAAETGLGAGASAASTALMTERSMRNIAIVLSSITLVRAIAAGTRRSHSSQTLQVRNSLNRVAAIAQNENLGKRLAHGCPFLEAKVAYCACHECCESVVDFIARRSRLTFLDTDAAGHALPRVIETTSTKTLLACSKNGSS</sequence>
<evidence type="ECO:0000313" key="2">
    <source>
        <dbReference type="Proteomes" id="UP000828941"/>
    </source>
</evidence>
<comment type="caution">
    <text evidence="1">The sequence shown here is derived from an EMBL/GenBank/DDBJ whole genome shotgun (WGS) entry which is preliminary data.</text>
</comment>
<reference evidence="1 2" key="1">
    <citation type="journal article" date="2022" name="DNA Res.">
        <title>Chromosomal-level genome assembly of the orchid tree Bauhinia variegata (Leguminosae; Cercidoideae) supports the allotetraploid origin hypothesis of Bauhinia.</title>
        <authorList>
            <person name="Zhong Y."/>
            <person name="Chen Y."/>
            <person name="Zheng D."/>
            <person name="Pang J."/>
            <person name="Liu Y."/>
            <person name="Luo S."/>
            <person name="Meng S."/>
            <person name="Qian L."/>
            <person name="Wei D."/>
            <person name="Dai S."/>
            <person name="Zhou R."/>
        </authorList>
    </citation>
    <scope>NUCLEOTIDE SEQUENCE [LARGE SCALE GENOMIC DNA]</scope>
    <source>
        <strain evidence="1">BV-YZ2020</strain>
    </source>
</reference>
<proteinExistence type="predicted"/>
<gene>
    <name evidence="1" type="ORF">L6164_015567</name>
</gene>